<dbReference type="Pfam" id="PF13650">
    <property type="entry name" value="Asp_protease_2"/>
    <property type="match status" value="1"/>
</dbReference>
<dbReference type="Gene3D" id="2.40.70.10">
    <property type="entry name" value="Acid Proteases"/>
    <property type="match status" value="2"/>
</dbReference>
<evidence type="ECO:0008006" key="3">
    <source>
        <dbReference type="Google" id="ProtNLM"/>
    </source>
</evidence>
<evidence type="ECO:0000313" key="2">
    <source>
        <dbReference type="Proteomes" id="UP000251617"/>
    </source>
</evidence>
<evidence type="ECO:0000313" key="1">
    <source>
        <dbReference type="EMBL" id="AXA24723.1"/>
    </source>
</evidence>
<protein>
    <recommendedName>
        <fullName evidence="3">Aspartyl protease</fullName>
    </recommendedName>
</protein>
<proteinExistence type="predicted"/>
<dbReference type="Proteomes" id="UP000251617">
    <property type="component" value="Chromosome"/>
</dbReference>
<dbReference type="SUPFAM" id="SSF50630">
    <property type="entry name" value="Acid proteases"/>
    <property type="match status" value="1"/>
</dbReference>
<reference evidence="1 2" key="1">
    <citation type="submission" date="2018-06" db="EMBL/GenBank/DDBJ databases">
        <title>The genome of Pseudomonas putida NX-1, a lignin degrader.</title>
        <authorList>
            <person name="Xu Z."/>
        </authorList>
    </citation>
    <scope>NUCLEOTIDE SEQUENCE [LARGE SCALE GENOMIC DNA]</scope>
    <source>
        <strain evidence="1 2">NX-1</strain>
    </source>
</reference>
<organism evidence="1 2">
    <name type="scientific">Pseudomonas putida</name>
    <name type="common">Arthrobacter siderocapsulatus</name>
    <dbReference type="NCBI Taxonomy" id="303"/>
    <lineage>
        <taxon>Bacteria</taxon>
        <taxon>Pseudomonadati</taxon>
        <taxon>Pseudomonadota</taxon>
        <taxon>Gammaproteobacteria</taxon>
        <taxon>Pseudomonadales</taxon>
        <taxon>Pseudomonadaceae</taxon>
        <taxon>Pseudomonas</taxon>
    </lineage>
</organism>
<gene>
    <name evidence="1" type="ORF">C1S65_11595</name>
</gene>
<dbReference type="AlphaFoldDB" id="A0AAD0L5J6"/>
<dbReference type="InterPro" id="IPR036034">
    <property type="entry name" value="PDZ_sf"/>
</dbReference>
<dbReference type="EMBL" id="CP030750">
    <property type="protein sequence ID" value="AXA24723.1"/>
    <property type="molecule type" value="Genomic_DNA"/>
</dbReference>
<dbReference type="InterPro" id="IPR021109">
    <property type="entry name" value="Peptidase_aspartic_dom_sf"/>
</dbReference>
<dbReference type="RefSeq" id="WP_112898080.1">
    <property type="nucleotide sequence ID" value="NZ_CP030750.1"/>
</dbReference>
<sequence>MIWDNKLFLCISALIFMLLCTEWLHSSHLEEGAPSQSKSYEQPFDTVPLVSVHIAGKYYNFLLDSGVPVVLLDRQLARQVTVPLDTRTLVDKTVYQDLTKLQGMRGAVDPSRFGLIKPVALKLGPFSLVGQDVWVSTDLSPLSEAIGLQVSGILGVDTFRQFSWDVSNEKKVIQITQRPLEVSAFDECIGYSDKYGSQPELLLAMGEQQVLMPIDTGASRSYIAKELVDHLSTEKEALQVNPGMDVVANANGISELSRYVVNAVTLNNQPLGMMEVHEVPDRYGAGMDVLSRFSRYAFIPSKMMFCYSGLKPVDPLPLAYRDIRIKVRDGQITLDYNTVDQLRETSLLNGDVIKQVNGQVYVPRQIETVRNLLKTTPPGELNLHILRSHQVMQVDL</sequence>
<name>A0AAD0L5J6_PSEPU</name>
<dbReference type="SUPFAM" id="SSF50156">
    <property type="entry name" value="PDZ domain-like"/>
    <property type="match status" value="1"/>
</dbReference>
<accession>A0AAD0L5J6</accession>